<evidence type="ECO:0000313" key="2">
    <source>
        <dbReference type="EMBL" id="KAG1776219.1"/>
    </source>
</evidence>
<comment type="caution">
    <text evidence="2">The sequence shown here is derived from an EMBL/GenBank/DDBJ whole genome shotgun (WGS) entry which is preliminary data.</text>
</comment>
<evidence type="ECO:0000256" key="1">
    <source>
        <dbReference type="SAM" id="MobiDB-lite"/>
    </source>
</evidence>
<dbReference type="OrthoDB" id="2661628at2759"/>
<protein>
    <submittedName>
        <fullName evidence="2">Uncharacterized protein</fullName>
    </submittedName>
</protein>
<feature type="region of interest" description="Disordered" evidence="1">
    <location>
        <begin position="222"/>
        <end position="241"/>
    </location>
</feature>
<dbReference type="EMBL" id="JABBWD010000028">
    <property type="protein sequence ID" value="KAG1776219.1"/>
    <property type="molecule type" value="Genomic_DNA"/>
</dbReference>
<sequence length="241" mass="27237">MSDSSTCSTYAITDFTIWDATNILEFTTSQFAAIWMACDQSHMPQMPAYKASFIQHLQWDADHFVFPYITICMVLNIHPTMPDLLRSILGRFSRLQTGNITTEQLHDEFFTYCSPNDPELRSNHCVVLNYSYDWWKDHFDTLGFVLPFLDVDEVLEMTQDHFEQLPMGAMLVLGPAVTGQVEGDALLNQILAVRARIQHLGKTLASMLEEKTQKAAAAASTMSQLEGPMDELEDALLNSSQ</sequence>
<evidence type="ECO:0000313" key="3">
    <source>
        <dbReference type="Proteomes" id="UP000714275"/>
    </source>
</evidence>
<dbReference type="Proteomes" id="UP000714275">
    <property type="component" value="Unassembled WGS sequence"/>
</dbReference>
<organism evidence="2 3">
    <name type="scientific">Suillus placidus</name>
    <dbReference type="NCBI Taxonomy" id="48579"/>
    <lineage>
        <taxon>Eukaryota</taxon>
        <taxon>Fungi</taxon>
        <taxon>Dikarya</taxon>
        <taxon>Basidiomycota</taxon>
        <taxon>Agaricomycotina</taxon>
        <taxon>Agaricomycetes</taxon>
        <taxon>Agaricomycetidae</taxon>
        <taxon>Boletales</taxon>
        <taxon>Suillineae</taxon>
        <taxon>Suillaceae</taxon>
        <taxon>Suillus</taxon>
    </lineage>
</organism>
<gene>
    <name evidence="2" type="ORF">EV702DRAFT_1198538</name>
</gene>
<dbReference type="AlphaFoldDB" id="A0A9P7D1N9"/>
<accession>A0A9P7D1N9</accession>
<proteinExistence type="predicted"/>
<name>A0A9P7D1N9_9AGAM</name>
<reference evidence="2" key="1">
    <citation type="journal article" date="2020" name="New Phytol.">
        <title>Comparative genomics reveals dynamic genome evolution in host specialist ectomycorrhizal fungi.</title>
        <authorList>
            <person name="Lofgren L.A."/>
            <person name="Nguyen N.H."/>
            <person name="Vilgalys R."/>
            <person name="Ruytinx J."/>
            <person name="Liao H.L."/>
            <person name="Branco S."/>
            <person name="Kuo A."/>
            <person name="LaButti K."/>
            <person name="Lipzen A."/>
            <person name="Andreopoulos W."/>
            <person name="Pangilinan J."/>
            <person name="Riley R."/>
            <person name="Hundley H."/>
            <person name="Na H."/>
            <person name="Barry K."/>
            <person name="Grigoriev I.V."/>
            <person name="Stajich J.E."/>
            <person name="Kennedy P.G."/>
        </authorList>
    </citation>
    <scope>NUCLEOTIDE SEQUENCE</scope>
    <source>
        <strain evidence="2">DOB743</strain>
    </source>
</reference>
<keyword evidence="3" id="KW-1185">Reference proteome</keyword>